<reference evidence="2 3" key="1">
    <citation type="submission" date="2016-11" db="EMBL/GenBank/DDBJ databases">
        <authorList>
            <person name="Jaros S."/>
            <person name="Januszkiewicz K."/>
            <person name="Wedrychowicz H."/>
        </authorList>
    </citation>
    <scope>NUCLEOTIDE SEQUENCE [LARGE SCALE GENOMIC DNA]</scope>
    <source>
        <strain evidence="2 3">DSM 43832</strain>
    </source>
</reference>
<keyword evidence="3" id="KW-1185">Reference proteome</keyword>
<organism evidence="2 3">
    <name type="scientific">Pseudonocardia thermophila</name>
    <dbReference type="NCBI Taxonomy" id="1848"/>
    <lineage>
        <taxon>Bacteria</taxon>
        <taxon>Bacillati</taxon>
        <taxon>Actinomycetota</taxon>
        <taxon>Actinomycetes</taxon>
        <taxon>Pseudonocardiales</taxon>
        <taxon>Pseudonocardiaceae</taxon>
        <taxon>Pseudonocardia</taxon>
    </lineage>
</organism>
<sequence>MPVGVQDREGDGGVVVAQQHDVGLLAAFEAAQLVVAAEGFRAAAGGPVDDVLGAQLVRGDGLAAGVRLQVLAGAVGAQRAAHGGEQVTAPPHAGVHRERDRDAVVAQCPGGRVALTRALLALRGHRHRAAAGGDAVVGVGGERRRVHEDARLVQEPGLVGEPDAVVVGRAPDTGVRGDGDAQLARHLVGGPLRELRVPGHVERHLEAEHVVAGLDDALGERREVRRGRPLPRRLLDVAVGEDEPAGHRAQRVDRRLGVQRGLQPVRPVHAGRDAGVDRLQRCEQVAGADVLRAEVLTGLEVVPDEVLRQRPVGAVAAHRRLPHVPVRVDHAGHDDAAARVDLLGAFGHLESRSHLRDAVTHDEHVPLGEHRVRIVHREHQAAAQHHRTSGLAHGSPSGRRSDHCPPDGQRVG</sequence>
<dbReference type="Proteomes" id="UP000184363">
    <property type="component" value="Unassembled WGS sequence"/>
</dbReference>
<dbReference type="STRING" id="1848.SAMN05443637_101409"/>
<protein>
    <submittedName>
        <fullName evidence="2">Uncharacterized protein</fullName>
    </submittedName>
</protein>
<proteinExistence type="predicted"/>
<evidence type="ECO:0000313" key="3">
    <source>
        <dbReference type="Proteomes" id="UP000184363"/>
    </source>
</evidence>
<dbReference type="EMBL" id="FRAP01000001">
    <property type="protein sequence ID" value="SHJ98043.1"/>
    <property type="molecule type" value="Genomic_DNA"/>
</dbReference>
<name>A0A1M6NQQ0_PSETH</name>
<gene>
    <name evidence="2" type="ORF">SAMN05443637_101409</name>
</gene>
<dbReference type="AlphaFoldDB" id="A0A1M6NQQ0"/>
<evidence type="ECO:0000256" key="1">
    <source>
        <dbReference type="SAM" id="MobiDB-lite"/>
    </source>
</evidence>
<feature type="region of interest" description="Disordered" evidence="1">
    <location>
        <begin position="379"/>
        <end position="412"/>
    </location>
</feature>
<evidence type="ECO:0000313" key="2">
    <source>
        <dbReference type="EMBL" id="SHJ98043.1"/>
    </source>
</evidence>
<accession>A0A1M6NQQ0</accession>